<dbReference type="Proteomes" id="UP001196870">
    <property type="component" value="Unassembled WGS sequence"/>
</dbReference>
<keyword evidence="2" id="KW-1185">Reference proteome</keyword>
<dbReference type="RefSeq" id="WP_211857852.1">
    <property type="nucleotide sequence ID" value="NZ_JAAGBB010000085.1"/>
</dbReference>
<evidence type="ECO:0000313" key="1">
    <source>
        <dbReference type="EMBL" id="MBR0669140.1"/>
    </source>
</evidence>
<name>A0ABS5F994_9PROT</name>
<evidence type="ECO:0000313" key="2">
    <source>
        <dbReference type="Proteomes" id="UP001196870"/>
    </source>
</evidence>
<accession>A0ABS5F994</accession>
<gene>
    <name evidence="1" type="ORF">GXW71_32620</name>
</gene>
<reference evidence="2" key="1">
    <citation type="journal article" date="2021" name="Syst. Appl. Microbiol.">
        <title>Roseomonas hellenica sp. nov., isolated from roots of wild-growing Alkanna tinctoria.</title>
        <authorList>
            <person name="Rat A."/>
            <person name="Naranjo H.D."/>
            <person name="Lebbe L."/>
            <person name="Cnockaert M."/>
            <person name="Krigas N."/>
            <person name="Grigoriadou K."/>
            <person name="Maloupa E."/>
            <person name="Willems A."/>
        </authorList>
    </citation>
    <scope>NUCLEOTIDE SEQUENCE [LARGE SCALE GENOMIC DNA]</scope>
    <source>
        <strain evidence="2">LMG 31523</strain>
    </source>
</reference>
<dbReference type="EMBL" id="JAAGBB010000085">
    <property type="protein sequence ID" value="MBR0669140.1"/>
    <property type="molecule type" value="Genomic_DNA"/>
</dbReference>
<comment type="caution">
    <text evidence="1">The sequence shown here is derived from an EMBL/GenBank/DDBJ whole genome shotgun (WGS) entry which is preliminary data.</text>
</comment>
<sequence length="106" mass="12120">MATERHIYDQHGGIIRTLVWNPAETESRQGGAMHFVTHQDCDAILAANRRDAELDQRGRPFRLAARVPLAVVDRAIREGWMNDKAAWRRWLNDGDNRAFRVAGGRI</sequence>
<protein>
    <submittedName>
        <fullName evidence="1">Uncharacterized protein</fullName>
    </submittedName>
</protein>
<proteinExistence type="predicted"/>
<organism evidence="1 2">
    <name type="scientific">Plastoroseomonas hellenica</name>
    <dbReference type="NCBI Taxonomy" id="2687306"/>
    <lineage>
        <taxon>Bacteria</taxon>
        <taxon>Pseudomonadati</taxon>
        <taxon>Pseudomonadota</taxon>
        <taxon>Alphaproteobacteria</taxon>
        <taxon>Acetobacterales</taxon>
        <taxon>Acetobacteraceae</taxon>
        <taxon>Plastoroseomonas</taxon>
    </lineage>
</organism>